<accession>A0ABD5SYG0</accession>
<evidence type="ECO:0000313" key="3">
    <source>
        <dbReference type="Proteomes" id="UP001596383"/>
    </source>
</evidence>
<keyword evidence="3" id="KW-1185">Reference proteome</keyword>
<comment type="caution">
    <text evidence="2">The sequence shown here is derived from an EMBL/GenBank/DDBJ whole genome shotgun (WGS) entry which is preliminary data.</text>
</comment>
<feature type="non-terminal residue" evidence="2">
    <location>
        <position position="1"/>
    </location>
</feature>
<organism evidence="2 3">
    <name type="scientific">Natrinema soli</name>
    <dbReference type="NCBI Taxonomy" id="1930624"/>
    <lineage>
        <taxon>Archaea</taxon>
        <taxon>Methanobacteriati</taxon>
        <taxon>Methanobacteriota</taxon>
        <taxon>Stenosarchaea group</taxon>
        <taxon>Halobacteria</taxon>
        <taxon>Halobacteriales</taxon>
        <taxon>Natrialbaceae</taxon>
        <taxon>Natrinema</taxon>
    </lineage>
</organism>
<gene>
    <name evidence="2" type="ORF">ACFQE6_34180</name>
</gene>
<name>A0ABD5SYG0_9EURY</name>
<proteinExistence type="predicted"/>
<dbReference type="Proteomes" id="UP001596383">
    <property type="component" value="Unassembled WGS sequence"/>
</dbReference>
<evidence type="ECO:0000313" key="2">
    <source>
        <dbReference type="EMBL" id="MFC6769912.1"/>
    </source>
</evidence>
<dbReference type="EMBL" id="JBHSWV010000842">
    <property type="protein sequence ID" value="MFC6769912.1"/>
    <property type="molecule type" value="Genomic_DNA"/>
</dbReference>
<feature type="region of interest" description="Disordered" evidence="1">
    <location>
        <begin position="1"/>
        <end position="38"/>
    </location>
</feature>
<sequence>LTAMYEPESESDATFWEGSAEETASELGELLRDKGVAQ</sequence>
<protein>
    <submittedName>
        <fullName evidence="2">Electron transfer flavoprotein subunit beta/FixA family protein</fullName>
    </submittedName>
</protein>
<feature type="compositionally biased region" description="Basic and acidic residues" evidence="1">
    <location>
        <begin position="29"/>
        <end position="38"/>
    </location>
</feature>
<dbReference type="AlphaFoldDB" id="A0ABD5SYG0"/>
<evidence type="ECO:0000256" key="1">
    <source>
        <dbReference type="SAM" id="MobiDB-lite"/>
    </source>
</evidence>
<reference evidence="2 3" key="1">
    <citation type="journal article" date="2019" name="Int. J. Syst. Evol. Microbiol.">
        <title>The Global Catalogue of Microorganisms (GCM) 10K type strain sequencing project: providing services to taxonomists for standard genome sequencing and annotation.</title>
        <authorList>
            <consortium name="The Broad Institute Genomics Platform"/>
            <consortium name="The Broad Institute Genome Sequencing Center for Infectious Disease"/>
            <person name="Wu L."/>
            <person name="Ma J."/>
        </authorList>
    </citation>
    <scope>NUCLEOTIDE SEQUENCE [LARGE SCALE GENOMIC DNA]</scope>
    <source>
        <strain evidence="2 3">LMG 29247</strain>
    </source>
</reference>